<evidence type="ECO:0000259" key="6">
    <source>
        <dbReference type="PROSITE" id="PS50977"/>
    </source>
</evidence>
<dbReference type="InterPro" id="IPR036271">
    <property type="entry name" value="Tet_transcr_reg_TetR-rel_C_sf"/>
</dbReference>
<dbReference type="InterPro" id="IPR001647">
    <property type="entry name" value="HTH_TetR"/>
</dbReference>
<reference evidence="7" key="1">
    <citation type="submission" date="2022-12" db="EMBL/GenBank/DDBJ databases">
        <authorList>
            <person name="Krivoruchko A.V."/>
            <person name="Elkin A."/>
        </authorList>
    </citation>
    <scope>NUCLEOTIDE SEQUENCE</scope>
    <source>
        <strain evidence="7">IEGM 1391</strain>
    </source>
</reference>
<evidence type="ECO:0000313" key="7">
    <source>
        <dbReference type="EMBL" id="MCZ4520622.1"/>
    </source>
</evidence>
<protein>
    <submittedName>
        <fullName evidence="7">TetR family transcriptional regulator C-terminal domain-containing protein</fullName>
    </submittedName>
</protein>
<dbReference type="EMBL" id="JAPWIJ010000008">
    <property type="protein sequence ID" value="MCZ4520622.1"/>
    <property type="molecule type" value="Genomic_DNA"/>
</dbReference>
<evidence type="ECO:0000256" key="4">
    <source>
        <dbReference type="ARBA" id="ARBA00023163"/>
    </source>
</evidence>
<gene>
    <name evidence="7" type="ORF">O4220_19110</name>
</gene>
<dbReference type="Proteomes" id="UP001081071">
    <property type="component" value="Unassembled WGS sequence"/>
</dbReference>
<evidence type="ECO:0000256" key="2">
    <source>
        <dbReference type="ARBA" id="ARBA00023015"/>
    </source>
</evidence>
<evidence type="ECO:0000313" key="8">
    <source>
        <dbReference type="Proteomes" id="UP001081071"/>
    </source>
</evidence>
<dbReference type="SUPFAM" id="SSF46689">
    <property type="entry name" value="Homeodomain-like"/>
    <property type="match status" value="1"/>
</dbReference>
<dbReference type="Pfam" id="PF00440">
    <property type="entry name" value="TetR_N"/>
    <property type="match status" value="1"/>
</dbReference>
<dbReference type="Gene3D" id="1.10.357.10">
    <property type="entry name" value="Tetracycline Repressor, domain 2"/>
    <property type="match status" value="1"/>
</dbReference>
<keyword evidence="3 5" id="KW-0238">DNA-binding</keyword>
<dbReference type="Pfam" id="PF13977">
    <property type="entry name" value="TetR_C_6"/>
    <property type="match status" value="1"/>
</dbReference>
<evidence type="ECO:0000256" key="5">
    <source>
        <dbReference type="PROSITE-ProRule" id="PRU00335"/>
    </source>
</evidence>
<comment type="caution">
    <text evidence="7">The sequence shown here is derived from an EMBL/GenBank/DDBJ whole genome shotgun (WGS) entry which is preliminary data.</text>
</comment>
<dbReference type="InterPro" id="IPR039538">
    <property type="entry name" value="BetI_C"/>
</dbReference>
<accession>A0ABT4MI02</accession>
<evidence type="ECO:0000256" key="1">
    <source>
        <dbReference type="ARBA" id="ARBA00022491"/>
    </source>
</evidence>
<dbReference type="PROSITE" id="PS50977">
    <property type="entry name" value="HTH_TETR_2"/>
    <property type="match status" value="1"/>
</dbReference>
<organism evidence="7 8">
    <name type="scientific">Rhodococcus ruber</name>
    <dbReference type="NCBI Taxonomy" id="1830"/>
    <lineage>
        <taxon>Bacteria</taxon>
        <taxon>Bacillati</taxon>
        <taxon>Actinomycetota</taxon>
        <taxon>Actinomycetes</taxon>
        <taxon>Mycobacteriales</taxon>
        <taxon>Nocardiaceae</taxon>
        <taxon>Rhodococcus</taxon>
    </lineage>
</organism>
<dbReference type="PROSITE" id="PS01081">
    <property type="entry name" value="HTH_TETR_1"/>
    <property type="match status" value="1"/>
</dbReference>
<feature type="domain" description="HTH tetR-type" evidence="6">
    <location>
        <begin position="8"/>
        <end position="68"/>
    </location>
</feature>
<dbReference type="InterPro" id="IPR050109">
    <property type="entry name" value="HTH-type_TetR-like_transc_reg"/>
</dbReference>
<keyword evidence="4" id="KW-0804">Transcription</keyword>
<dbReference type="PANTHER" id="PTHR30055:SF226">
    <property type="entry name" value="HTH-TYPE TRANSCRIPTIONAL REGULATOR PKSA"/>
    <property type="match status" value="1"/>
</dbReference>
<keyword evidence="8" id="KW-1185">Reference proteome</keyword>
<keyword evidence="2" id="KW-0805">Transcription regulation</keyword>
<proteinExistence type="predicted"/>
<name>A0ABT4MI02_9NOCA</name>
<dbReference type="PANTHER" id="PTHR30055">
    <property type="entry name" value="HTH-TYPE TRANSCRIPTIONAL REGULATOR RUTR"/>
    <property type="match status" value="1"/>
</dbReference>
<dbReference type="RefSeq" id="WP_269607058.1">
    <property type="nucleotide sequence ID" value="NZ_JAPWIJ010000008.1"/>
</dbReference>
<evidence type="ECO:0000256" key="3">
    <source>
        <dbReference type="ARBA" id="ARBA00023125"/>
    </source>
</evidence>
<keyword evidence="1" id="KW-0678">Repressor</keyword>
<sequence length="201" mass="22443">MPKIVDHEARRAEIVAAVWRVIERAGMNGATVRSVAAEAGVSPGSLRYYFSDQGELVLFAAEAMTQRIVHRLEAHPAEGDGLTRAIRVLEEMLPLDKNRRVEASVWLEAIVRARFDERLAALKTAGWFGSRYLCRLAWAHLRDLDLPNSPGFSFGSGADENAVAELHTYIDGLTLQAVTYPEQLTSEEVHRLLQDYLTARL</sequence>
<dbReference type="SUPFAM" id="SSF48498">
    <property type="entry name" value="Tetracyclin repressor-like, C-terminal domain"/>
    <property type="match status" value="1"/>
</dbReference>
<feature type="DNA-binding region" description="H-T-H motif" evidence="5">
    <location>
        <begin position="31"/>
        <end position="50"/>
    </location>
</feature>
<dbReference type="InterPro" id="IPR009057">
    <property type="entry name" value="Homeodomain-like_sf"/>
</dbReference>
<dbReference type="InterPro" id="IPR023772">
    <property type="entry name" value="DNA-bd_HTH_TetR-type_CS"/>
</dbReference>